<dbReference type="OrthoDB" id="9800709at2"/>
<evidence type="ECO:0000313" key="8">
    <source>
        <dbReference type="Proteomes" id="UP000192923"/>
    </source>
</evidence>
<evidence type="ECO:0000256" key="5">
    <source>
        <dbReference type="PIRNR" id="PIRNR005763"/>
    </source>
</evidence>
<evidence type="ECO:0000313" key="7">
    <source>
        <dbReference type="EMBL" id="SMF97584.1"/>
    </source>
</evidence>
<dbReference type="PANTHER" id="PTHR30432">
    <property type="entry name" value="TRANSCRIPTIONAL REGULATOR MODE"/>
    <property type="match status" value="1"/>
</dbReference>
<dbReference type="InterPro" id="IPR005116">
    <property type="entry name" value="Transp-assoc_OB_typ1"/>
</dbReference>
<keyword evidence="3 5" id="KW-0500">Molybdenum</keyword>
<dbReference type="STRING" id="1760988.SAMN02949497_0154"/>
<keyword evidence="4" id="KW-0677">Repeat</keyword>
<organism evidence="7 8">
    <name type="scientific">Methylomagnum ishizawai</name>
    <dbReference type="NCBI Taxonomy" id="1760988"/>
    <lineage>
        <taxon>Bacteria</taxon>
        <taxon>Pseudomonadati</taxon>
        <taxon>Pseudomonadota</taxon>
        <taxon>Gammaproteobacteria</taxon>
        <taxon>Methylococcales</taxon>
        <taxon>Methylococcaceae</taxon>
        <taxon>Methylomagnum</taxon>
    </lineage>
</organism>
<evidence type="ECO:0000256" key="3">
    <source>
        <dbReference type="ARBA" id="ARBA00022505"/>
    </source>
</evidence>
<dbReference type="RefSeq" id="WP_085216610.1">
    <property type="nucleotide sequence ID" value="NZ_FXAM01000003.1"/>
</dbReference>
<keyword evidence="2 5" id="KW-0813">Transport</keyword>
<dbReference type="AlphaFoldDB" id="A0A1Y6DBX9"/>
<dbReference type="GO" id="GO:0015689">
    <property type="term" value="P:molybdate ion transport"/>
    <property type="evidence" value="ECO:0007669"/>
    <property type="project" value="UniProtKB-UniRule"/>
</dbReference>
<feature type="domain" description="Mop" evidence="6">
    <location>
        <begin position="205"/>
        <end position="271"/>
    </location>
</feature>
<dbReference type="InterPro" id="IPR036388">
    <property type="entry name" value="WH-like_DNA-bd_sf"/>
</dbReference>
<evidence type="ECO:0000256" key="2">
    <source>
        <dbReference type="ARBA" id="ARBA00022448"/>
    </source>
</evidence>
<feature type="domain" description="Mop" evidence="6">
    <location>
        <begin position="133"/>
        <end position="199"/>
    </location>
</feature>
<evidence type="ECO:0000256" key="4">
    <source>
        <dbReference type="ARBA" id="ARBA00022737"/>
    </source>
</evidence>
<dbReference type="SUPFAM" id="SSF46785">
    <property type="entry name" value="Winged helix' DNA-binding domain"/>
    <property type="match status" value="1"/>
</dbReference>
<dbReference type="Gene3D" id="2.40.50.100">
    <property type="match status" value="2"/>
</dbReference>
<dbReference type="InterPro" id="IPR016462">
    <property type="entry name" value="ModE"/>
</dbReference>
<dbReference type="Pfam" id="PF03459">
    <property type="entry name" value="TOBE"/>
    <property type="match status" value="2"/>
</dbReference>
<proteinExistence type="inferred from homology"/>
<dbReference type="Proteomes" id="UP000192923">
    <property type="component" value="Unassembled WGS sequence"/>
</dbReference>
<dbReference type="NCBIfam" id="TIGR00638">
    <property type="entry name" value="Mop"/>
    <property type="match status" value="1"/>
</dbReference>
<evidence type="ECO:0000259" key="6">
    <source>
        <dbReference type="PROSITE" id="PS51866"/>
    </source>
</evidence>
<evidence type="ECO:0000256" key="1">
    <source>
        <dbReference type="ARBA" id="ARBA00008110"/>
    </source>
</evidence>
<keyword evidence="8" id="KW-1185">Reference proteome</keyword>
<dbReference type="PANTHER" id="PTHR30432:SF1">
    <property type="entry name" value="DNA-BINDING TRANSCRIPTIONAL DUAL REGULATOR MODE"/>
    <property type="match status" value="1"/>
</dbReference>
<dbReference type="InterPro" id="IPR008995">
    <property type="entry name" value="Mo/tungstate-bd_C_term_dom"/>
</dbReference>
<dbReference type="InterPro" id="IPR004606">
    <property type="entry name" value="Mop_domain"/>
</dbReference>
<reference evidence="7 8" key="1">
    <citation type="submission" date="2016-12" db="EMBL/GenBank/DDBJ databases">
        <authorList>
            <person name="Song W.-J."/>
            <person name="Kurnit D.M."/>
        </authorList>
    </citation>
    <scope>NUCLEOTIDE SEQUENCE [LARGE SCALE GENOMIC DNA]</scope>
    <source>
        <strain evidence="7 8">175</strain>
    </source>
</reference>
<accession>A0A1Y6DBX9</accession>
<dbReference type="GO" id="GO:0006355">
    <property type="term" value="P:regulation of DNA-templated transcription"/>
    <property type="evidence" value="ECO:0007669"/>
    <property type="project" value="InterPro"/>
</dbReference>
<gene>
    <name evidence="7" type="ORF">SAMN02949497_0154</name>
</gene>
<dbReference type="PIRSF" id="PIRSF005763">
    <property type="entry name" value="Txn_reg_ModE"/>
    <property type="match status" value="1"/>
</dbReference>
<dbReference type="GO" id="GO:0030151">
    <property type="term" value="F:molybdenum ion binding"/>
    <property type="evidence" value="ECO:0007669"/>
    <property type="project" value="UniProtKB-UniRule"/>
</dbReference>
<name>A0A1Y6DBX9_9GAMM</name>
<dbReference type="SUPFAM" id="SSF50331">
    <property type="entry name" value="MOP-like"/>
    <property type="match status" value="2"/>
</dbReference>
<dbReference type="EMBL" id="FXAM01000003">
    <property type="protein sequence ID" value="SMF97584.1"/>
    <property type="molecule type" value="Genomic_DNA"/>
</dbReference>
<comment type="similarity">
    <text evidence="1 5">Belongs to the ModE family.</text>
</comment>
<sequence>MGRKPKASNADRSGGPVAAELRLIGGLTELFFDFLAAVVATGSISQAARKIGISYKSAWDMLDRANNLSPRALVATEIGGRQGGGAYLTPTGQKLLALFLKIKGEHRRFLQELNAALLADGEFREFFQRLSVQASARNQLSGRILAVERDAGEAKVILATKGGERLVAALTTRSADGLGLETGKEAMALVKAHAVMVVKADGGYRLSAHNQLRGEVERIQTDSVNTKVVIRLPGGDSLAAIVTEAGLARMDLSEGDSALAVFEEEDVVLAVAEP</sequence>
<dbReference type="PROSITE" id="PS51866">
    <property type="entry name" value="MOP"/>
    <property type="match status" value="2"/>
</dbReference>
<dbReference type="Gene3D" id="1.10.10.10">
    <property type="entry name" value="Winged helix-like DNA-binding domain superfamily/Winged helix DNA-binding domain"/>
    <property type="match status" value="1"/>
</dbReference>
<protein>
    <submittedName>
        <fullName evidence="7">Molybdate transport system regulatory protein</fullName>
    </submittedName>
</protein>
<dbReference type="InterPro" id="IPR036390">
    <property type="entry name" value="WH_DNA-bd_sf"/>
</dbReference>
<dbReference type="InterPro" id="IPR051815">
    <property type="entry name" value="Molybdate_resp_trans_reg"/>
</dbReference>